<gene>
    <name evidence="5" type="primary">rpl11</name>
</gene>
<dbReference type="Gene3D" id="3.30.1440.10">
    <property type="match status" value="1"/>
</dbReference>
<name>A0A0H5BK82_9EUKA</name>
<dbReference type="InterPro" id="IPR031310">
    <property type="entry name" value="Ribosomal_uL5_N"/>
</dbReference>
<keyword evidence="5" id="KW-0542">Nucleomorph</keyword>
<proteinExistence type="inferred from homology"/>
<accession>A0A0H5BK82</accession>
<dbReference type="Pfam" id="PF00281">
    <property type="entry name" value="Ribosomal_L5"/>
    <property type="match status" value="1"/>
</dbReference>
<dbReference type="InterPro" id="IPR002132">
    <property type="entry name" value="Ribosomal_uL5"/>
</dbReference>
<dbReference type="AlphaFoldDB" id="A0A0H5BK82"/>
<comment type="similarity">
    <text evidence="1">Belongs to the universal ribosomal protein uL5 family.</text>
</comment>
<evidence type="ECO:0000256" key="2">
    <source>
        <dbReference type="ARBA" id="ARBA00022980"/>
    </source>
</evidence>
<dbReference type="EMBL" id="AB996600">
    <property type="protein sequence ID" value="BAS01625.1"/>
    <property type="molecule type" value="Genomic_DNA"/>
</dbReference>
<dbReference type="GO" id="GO:1990904">
    <property type="term" value="C:ribonucleoprotein complex"/>
    <property type="evidence" value="ECO:0007669"/>
    <property type="project" value="UniProtKB-KW"/>
</dbReference>
<evidence type="ECO:0000256" key="1">
    <source>
        <dbReference type="ARBA" id="ARBA00008553"/>
    </source>
</evidence>
<dbReference type="GO" id="GO:0003735">
    <property type="term" value="F:structural constituent of ribosome"/>
    <property type="evidence" value="ECO:0007669"/>
    <property type="project" value="InterPro"/>
</dbReference>
<dbReference type="SUPFAM" id="SSF55282">
    <property type="entry name" value="RL5-like"/>
    <property type="match status" value="1"/>
</dbReference>
<dbReference type="PIRSF" id="PIRSF002161">
    <property type="entry name" value="Ribosomal_L5"/>
    <property type="match status" value="1"/>
</dbReference>
<geneLocation type="nucleomorph" evidence="5"/>
<feature type="domain" description="Large ribosomal subunit protein uL5 N-terminal" evidence="4">
    <location>
        <begin position="9"/>
        <end position="56"/>
    </location>
</feature>
<keyword evidence="3" id="KW-0687">Ribonucleoprotein</keyword>
<evidence type="ECO:0000313" key="5">
    <source>
        <dbReference type="EMBL" id="BAS01625.1"/>
    </source>
</evidence>
<protein>
    <submittedName>
        <fullName evidence="5">Ribosomal protein L11</fullName>
    </submittedName>
</protein>
<dbReference type="GO" id="GO:0005840">
    <property type="term" value="C:ribosome"/>
    <property type="evidence" value="ECO:0007669"/>
    <property type="project" value="UniProtKB-KW"/>
</dbReference>
<evidence type="ECO:0000259" key="4">
    <source>
        <dbReference type="Pfam" id="PF00281"/>
    </source>
</evidence>
<organism evidence="5">
    <name type="scientific">Lotharella vacuolata</name>
    <dbReference type="NCBI Taxonomy" id="74820"/>
    <lineage>
        <taxon>Eukaryota</taxon>
        <taxon>Sar</taxon>
        <taxon>Rhizaria</taxon>
        <taxon>Cercozoa</taxon>
        <taxon>Chlorarachniophyceae</taxon>
        <taxon>Lotharella</taxon>
    </lineage>
</organism>
<keyword evidence="2 5" id="KW-0689">Ribosomal protein</keyword>
<dbReference type="InterPro" id="IPR022803">
    <property type="entry name" value="Ribosomal_uL5_dom_sf"/>
</dbReference>
<reference evidence="5" key="1">
    <citation type="journal article" date="2015" name="Genome Biol. Evol.">
        <title>Nucleomorph Genome Sequences of Two Chlorarachniophytes, Amorphochlora amoebiformis and Lotharella vacuolata.</title>
        <authorList>
            <person name="Suzuki S."/>
            <person name="Shirato S."/>
            <person name="Hirakawa Y."/>
            <person name="Ishida K."/>
        </authorList>
    </citation>
    <scope>NUCLEOTIDE SEQUENCE</scope>
    <source>
        <strain evidence="5">CCMP240</strain>
    </source>
</reference>
<dbReference type="GO" id="GO:0006412">
    <property type="term" value="P:translation"/>
    <property type="evidence" value="ECO:0007669"/>
    <property type="project" value="InterPro"/>
</dbReference>
<sequence length="178" mass="20896">MKNININTKFERIILLIQVGTSGNKLQRAAKLIKKITNQKPTFAKAKKTNKSFGIRKGEFISCHCSVRGKKGILLLFKGMQLKNFSLTETNFSDNANVSKTFNFTDFGIKDHLNLGFKYDQTIGIFGFQFCTTLYRKGMRVRFRKKLQRKIKKKHRITKEQSIKWFKKFFYKCVKVYL</sequence>
<dbReference type="PANTHER" id="PTHR11994">
    <property type="entry name" value="60S RIBOSOMAL PROTEIN L11-RELATED"/>
    <property type="match status" value="1"/>
</dbReference>
<evidence type="ECO:0000256" key="3">
    <source>
        <dbReference type="ARBA" id="ARBA00023274"/>
    </source>
</evidence>